<organism evidence="1 2">
    <name type="scientific">Peronosclerospora sorghi</name>
    <dbReference type="NCBI Taxonomy" id="230839"/>
    <lineage>
        <taxon>Eukaryota</taxon>
        <taxon>Sar</taxon>
        <taxon>Stramenopiles</taxon>
        <taxon>Oomycota</taxon>
        <taxon>Peronosporomycetes</taxon>
        <taxon>Peronosporales</taxon>
        <taxon>Peronosporaceae</taxon>
        <taxon>Peronosclerospora</taxon>
    </lineage>
</organism>
<protein>
    <submittedName>
        <fullName evidence="1">Uncharacterized protein</fullName>
    </submittedName>
</protein>
<keyword evidence="2" id="KW-1185">Reference proteome</keyword>
<evidence type="ECO:0000313" key="1">
    <source>
        <dbReference type="EMBL" id="KAI9915833.1"/>
    </source>
</evidence>
<proteinExistence type="predicted"/>
<dbReference type="Proteomes" id="UP001163321">
    <property type="component" value="Chromosome 3"/>
</dbReference>
<accession>A0ACC0WAI1</accession>
<name>A0ACC0WAI1_9STRA</name>
<reference evidence="1 2" key="1">
    <citation type="journal article" date="2022" name="bioRxiv">
        <title>The genome of the oomycete Peronosclerospora sorghi, a cosmopolitan pathogen of maize and sorghum, is inflated with dispersed pseudogenes.</title>
        <authorList>
            <person name="Fletcher K."/>
            <person name="Martin F."/>
            <person name="Isakeit T."/>
            <person name="Cavanaugh K."/>
            <person name="Magill C."/>
            <person name="Michelmore R."/>
        </authorList>
    </citation>
    <scope>NUCLEOTIDE SEQUENCE [LARGE SCALE GENOMIC DNA]</scope>
    <source>
        <strain evidence="1">P6</strain>
    </source>
</reference>
<sequence>MYLCFVVPGRLIPKHTVRHEFPLISTVIERIPLGGIAIQRARRFPNHCVQFFQGRVEVDLLGIRGLLCTHKICPHGLDMRHDIGLATEVPVATSAAHIRRGLGCPYIK</sequence>
<evidence type="ECO:0000313" key="2">
    <source>
        <dbReference type="Proteomes" id="UP001163321"/>
    </source>
</evidence>
<comment type="caution">
    <text evidence="1">The sequence shown here is derived from an EMBL/GenBank/DDBJ whole genome shotgun (WGS) entry which is preliminary data.</text>
</comment>
<dbReference type="EMBL" id="CM047582">
    <property type="protein sequence ID" value="KAI9915833.1"/>
    <property type="molecule type" value="Genomic_DNA"/>
</dbReference>
<gene>
    <name evidence="1" type="ORF">PsorP6_007978</name>
</gene>